<keyword evidence="3" id="KW-1185">Reference proteome</keyword>
<evidence type="ECO:0000313" key="3">
    <source>
        <dbReference type="Proteomes" id="UP000241107"/>
    </source>
</evidence>
<dbReference type="RefSeq" id="XP_024712994.1">
    <property type="nucleotide sequence ID" value="XM_024858907.1"/>
</dbReference>
<dbReference type="GeneID" id="36566958"/>
<proteinExistence type="predicted"/>
<feature type="compositionally biased region" description="Low complexity" evidence="1">
    <location>
        <begin position="144"/>
        <end position="164"/>
    </location>
</feature>
<accession>A0A2P7YMF9</accession>
<comment type="caution">
    <text evidence="2">The sequence shown here is derived from an EMBL/GenBank/DDBJ whole genome shotgun (WGS) entry which is preliminary data.</text>
</comment>
<dbReference type="OrthoDB" id="4067208at2759"/>
<organism evidence="2 3">
    <name type="scientific">Candidozyma pseudohaemuli</name>
    <dbReference type="NCBI Taxonomy" id="418784"/>
    <lineage>
        <taxon>Eukaryota</taxon>
        <taxon>Fungi</taxon>
        <taxon>Dikarya</taxon>
        <taxon>Ascomycota</taxon>
        <taxon>Saccharomycotina</taxon>
        <taxon>Pichiomycetes</taxon>
        <taxon>Metschnikowiaceae</taxon>
        <taxon>Candidozyma</taxon>
    </lineage>
</organism>
<dbReference type="Gene3D" id="3.10.20.90">
    <property type="entry name" value="Phosphatidylinositol 3-kinase Catalytic Subunit, Chain A, domain 1"/>
    <property type="match status" value="1"/>
</dbReference>
<dbReference type="Proteomes" id="UP000241107">
    <property type="component" value="Unassembled WGS sequence"/>
</dbReference>
<dbReference type="InterPro" id="IPR029071">
    <property type="entry name" value="Ubiquitin-like_domsf"/>
</dbReference>
<evidence type="ECO:0000313" key="2">
    <source>
        <dbReference type="EMBL" id="PSK37143.1"/>
    </source>
</evidence>
<reference evidence="2 3" key="1">
    <citation type="submission" date="2018-03" db="EMBL/GenBank/DDBJ databases">
        <title>Candida pseudohaemulonii genome assembly and annotation.</title>
        <authorList>
            <person name="Munoz J.F."/>
            <person name="Gade L.G."/>
            <person name="Chow N.A."/>
            <person name="Litvintseva A.P."/>
            <person name="Loparev V.N."/>
            <person name="Cuomo C.A."/>
        </authorList>
    </citation>
    <scope>NUCLEOTIDE SEQUENCE [LARGE SCALE GENOMIC DNA]</scope>
    <source>
        <strain evidence="2 3">B12108</strain>
    </source>
</reference>
<gene>
    <name evidence="2" type="ORF">C7M61_003570</name>
</gene>
<evidence type="ECO:0000256" key="1">
    <source>
        <dbReference type="SAM" id="MobiDB-lite"/>
    </source>
</evidence>
<dbReference type="SUPFAM" id="SSF54236">
    <property type="entry name" value="Ubiquitin-like"/>
    <property type="match status" value="1"/>
</dbReference>
<dbReference type="AlphaFoldDB" id="A0A2P7YMF9"/>
<protein>
    <recommendedName>
        <fullName evidence="4">Ubiquitin-like domain-containing protein</fullName>
    </recommendedName>
</protein>
<name>A0A2P7YMF9_9ASCO</name>
<feature type="region of interest" description="Disordered" evidence="1">
    <location>
        <begin position="144"/>
        <end position="170"/>
    </location>
</feature>
<evidence type="ECO:0008006" key="4">
    <source>
        <dbReference type="Google" id="ProtNLM"/>
    </source>
</evidence>
<dbReference type="EMBL" id="PYFQ01000009">
    <property type="protein sequence ID" value="PSK37143.1"/>
    <property type="molecule type" value="Genomic_DNA"/>
</dbReference>
<sequence length="208" mass="22231">MSVVDDKQFFSTYAQLIRLLSDAAPETFHSTEDYHKLTSLGPSLPQLPQGFPKATKAAGESTKLNFKSIKPPFKFTASLDVPLELTVFNIKSELVESVETLKSAGAAPTNLKLMLKAKVLTDSTQIGSVAKANEELAITVMVSPPTTSTESKSPEQPAPASSASEDPDEAVLEPVVTEATWTKIGLLLALDIGAERAQKAVELFKSAL</sequence>
<dbReference type="VEuPathDB" id="FungiDB:C7M61_003570"/>